<dbReference type="Gene3D" id="3.30.70.2700">
    <property type="match status" value="1"/>
</dbReference>
<dbReference type="AlphaFoldDB" id="A0A0C7QN50"/>
<dbReference type="PANTHER" id="PTHR42842:SF3">
    <property type="entry name" value="FAD_NAD(P)-BINDING OXIDOREDUCTASE FAMILY PROTEIN"/>
    <property type="match status" value="1"/>
</dbReference>
<dbReference type="OrthoDB" id="9772594at2"/>
<dbReference type="PANTHER" id="PTHR42842">
    <property type="entry name" value="FAD/NAD(P)-BINDING OXIDOREDUCTASE"/>
    <property type="match status" value="1"/>
</dbReference>
<gene>
    <name evidence="2" type="ORF">R28058_27031</name>
</gene>
<dbReference type="Gene3D" id="3.50.50.60">
    <property type="entry name" value="FAD/NAD(P)-binding domain"/>
    <property type="match status" value="2"/>
</dbReference>
<dbReference type="InterPro" id="IPR036188">
    <property type="entry name" value="FAD/NAD-bd_sf"/>
</dbReference>
<reference evidence="2 3" key="1">
    <citation type="submission" date="2015-01" db="EMBL/GenBank/DDBJ databases">
        <authorList>
            <person name="Aslett A.Martin."/>
            <person name="De Silva Nishadi"/>
        </authorList>
    </citation>
    <scope>NUCLEOTIDE SEQUENCE [LARGE SCALE GENOMIC DNA]</scope>
    <source>
        <strain evidence="2 3">R28058</strain>
    </source>
</reference>
<dbReference type="InterPro" id="IPR049516">
    <property type="entry name" value="FAD-depend_C"/>
</dbReference>
<name>A0A0C7QN50_PARSO</name>
<dbReference type="Proteomes" id="UP000049127">
    <property type="component" value="Unassembled WGS sequence"/>
</dbReference>
<dbReference type="Pfam" id="PF21688">
    <property type="entry name" value="FAD-depend_C"/>
    <property type="match status" value="1"/>
</dbReference>
<protein>
    <submittedName>
        <fullName evidence="2">Oxidoreductase</fullName>
    </submittedName>
</protein>
<organism evidence="2 3">
    <name type="scientific">Paraclostridium sordellii</name>
    <name type="common">Clostridium sordellii</name>
    <dbReference type="NCBI Taxonomy" id="1505"/>
    <lineage>
        <taxon>Bacteria</taxon>
        <taxon>Bacillati</taxon>
        <taxon>Bacillota</taxon>
        <taxon>Clostridia</taxon>
        <taxon>Peptostreptococcales</taxon>
        <taxon>Peptostreptococcaceae</taxon>
        <taxon>Paraclostridium</taxon>
    </lineage>
</organism>
<sequence>MLRVSNIKLDINDSLDNIKKLVLKKLKVNENELLSYKIYKESIDARKKGKIDFVYTVDVELKNEKNILKKSKIKDVVEVKEKKYLDVKSGSQKLKNKPVVIGSGPAGLFASLVLAQRGYNPILLERGLDVDTRTEDIKRFWESGKFNSKSNVQFGEGGAGTFSDGKLTTRIKDIRCRKVLEELVNFGAPEEILYSYKPHVGTDILKEVVKNIRKEIIRLGGEVRFGAKVTDIKINNNKIESITINNEEKIDAEVVILAIGHSARDTYKMLYENGVKITQKPFAIGARIEHPQEMINKSQYKEFYNHPRLGAADYRLVEHTSNGRTIYTFCMCPGGTVIASASEDGQVVTNGMSEHARDKENANSAVLVNVLPEDFGSDHPLAGVSFQEKYERLAFELGGKNYKAPIQLVGDFLNDRVSNNLGSVNPSYKPGYKFVDLRDCLPEFVCETMKEGLLLLDKKLHGFAMKDAVLTGVETRSSAPIRIVRDDETLESINVKDFYPSGEGAGYAGGIVTAAVDGIKCAEKIITKYSEINI</sequence>
<dbReference type="SUPFAM" id="SSF51905">
    <property type="entry name" value="FAD/NAD(P)-binding domain"/>
    <property type="match status" value="1"/>
</dbReference>
<evidence type="ECO:0000259" key="1">
    <source>
        <dbReference type="Pfam" id="PF21688"/>
    </source>
</evidence>
<feature type="domain" description="FAD-dependent protein C-terminal" evidence="1">
    <location>
        <begin position="281"/>
        <end position="477"/>
    </location>
</feature>
<accession>A0A0C7QN50</accession>
<proteinExistence type="predicted"/>
<dbReference type="EMBL" id="CEKZ01000022">
    <property type="protein sequence ID" value="CEQ04986.1"/>
    <property type="molecule type" value="Genomic_DNA"/>
</dbReference>
<dbReference type="PRINTS" id="PR00419">
    <property type="entry name" value="ADXRDTASE"/>
</dbReference>
<dbReference type="PIRSF" id="PIRSF038984">
    <property type="entry name" value="FAD_binding_protein"/>
    <property type="match status" value="1"/>
</dbReference>
<evidence type="ECO:0000313" key="2">
    <source>
        <dbReference type="EMBL" id="CEQ04986.1"/>
    </source>
</evidence>
<dbReference type="InterPro" id="IPR028348">
    <property type="entry name" value="FAD-binding_protein"/>
</dbReference>
<dbReference type="RefSeq" id="WP_055342986.1">
    <property type="nucleotide sequence ID" value="NZ_CDNI01000022.1"/>
</dbReference>
<evidence type="ECO:0000313" key="3">
    <source>
        <dbReference type="Proteomes" id="UP000049127"/>
    </source>
</evidence>